<dbReference type="GO" id="GO:0008320">
    <property type="term" value="F:protein transmembrane transporter activity"/>
    <property type="evidence" value="ECO:0007669"/>
    <property type="project" value="TreeGrafter"/>
</dbReference>
<gene>
    <name evidence="8" type="ORF">H8F01_19835</name>
</gene>
<evidence type="ECO:0000313" key="9">
    <source>
        <dbReference type="Proteomes" id="UP000515873"/>
    </source>
</evidence>
<keyword evidence="1" id="KW-1134">Transmembrane beta strand</keyword>
<dbReference type="GO" id="GO:0098046">
    <property type="term" value="C:type V protein secretion system complex"/>
    <property type="evidence" value="ECO:0007669"/>
    <property type="project" value="TreeGrafter"/>
</dbReference>
<evidence type="ECO:0000259" key="7">
    <source>
        <dbReference type="Pfam" id="PF08479"/>
    </source>
</evidence>
<dbReference type="InterPro" id="IPR013686">
    <property type="entry name" value="Polypept-transport_assoc_ShlB"/>
</dbReference>
<name>A0A7G8Q3B3_9GAMM</name>
<dbReference type="EMBL" id="CP060412">
    <property type="protein sequence ID" value="QNK01271.1"/>
    <property type="molecule type" value="Genomic_DNA"/>
</dbReference>
<dbReference type="KEGG" id="dtl:H8F01_19835"/>
<sequence>MPTKQLKTSHGIRLGAAIAIALSAPVTWAQNRPTPPPTSSGQLLQQVTRPPAEAPSSKLDLTIQPSSKESPQSTTRFMVRNITITGNTELPTDQLHAAVASGEGRELTLADLDALALRISEVYHQHGYPLATAYVPAQTIKDGVVRIDVAEARYGKVNINNQSYVSTRVLNATTSSLQPGQPVTEFALERSLLSLSDIPGANVNSTMRPGQDVGTSDLQVDVTPQPRFTGELGLDNFAAQYTGEVRGTGSLSINSPLGQGDLLDFDVTTSGAGMKYGRGEYRYRLNGYGTTFGIAYSGLDYRLGGDARHLDAHGTATVGSAFLWQPIIRNTKGNLYATVEYDHRRLDDRVDVIGLNNDRHINRWSATLAVDQIDVTGVTNARVTASYGRLATDNFQTAFFDYFGPQTSGSYTKFEFSISRLQQLDPANALYLGFTAQTANKNLDSSEQFFLGGPDSVRGYDIGVIAGSIGSQAAVEYRHDQVFSWSPGVWQFTAFFDTGRVEIYENPFLSGINSARLDSVGLGANWSAPHGWRVAASVATPVSGTPELLKGRVDNSTRFWVQVRKAFF</sequence>
<feature type="domain" description="Polypeptide-transport-associated ShlB-type" evidence="7">
    <location>
        <begin position="77"/>
        <end position="151"/>
    </location>
</feature>
<reference evidence="8 9" key="1">
    <citation type="submission" date="2020-08" db="EMBL/GenBank/DDBJ databases">
        <title>Dyella sp. G9 isolated from forest soil.</title>
        <authorList>
            <person name="Fu J."/>
            <person name="Qiu L."/>
        </authorList>
    </citation>
    <scope>NUCLEOTIDE SEQUENCE [LARGE SCALE GENOMIC DNA]</scope>
    <source>
        <strain evidence="8 9">G9</strain>
    </source>
</reference>
<keyword evidence="2" id="KW-0812">Transmembrane</keyword>
<evidence type="ECO:0000256" key="3">
    <source>
        <dbReference type="ARBA" id="ARBA00023237"/>
    </source>
</evidence>
<dbReference type="InterPro" id="IPR005565">
    <property type="entry name" value="Hemolysn_activator_HlyB_C"/>
</dbReference>
<evidence type="ECO:0000256" key="1">
    <source>
        <dbReference type="ARBA" id="ARBA00022452"/>
    </source>
</evidence>
<feature type="compositionally biased region" description="Polar residues" evidence="4">
    <location>
        <begin position="63"/>
        <end position="74"/>
    </location>
</feature>
<keyword evidence="1" id="KW-0472">Membrane</keyword>
<dbReference type="Pfam" id="PF03865">
    <property type="entry name" value="ShlB"/>
    <property type="match status" value="1"/>
</dbReference>
<dbReference type="RefSeq" id="WP_187056733.1">
    <property type="nucleotide sequence ID" value="NZ_CP060412.1"/>
</dbReference>
<dbReference type="GO" id="GO:0046819">
    <property type="term" value="P:protein secretion by the type V secretion system"/>
    <property type="evidence" value="ECO:0007669"/>
    <property type="project" value="TreeGrafter"/>
</dbReference>
<feature type="signal peptide" evidence="5">
    <location>
        <begin position="1"/>
        <end position="29"/>
    </location>
</feature>
<protein>
    <submittedName>
        <fullName evidence="8">ShlB/FhaC/HecB family hemolysin secretion/activation protein</fullName>
    </submittedName>
</protein>
<keyword evidence="9" id="KW-1185">Reference proteome</keyword>
<evidence type="ECO:0000313" key="8">
    <source>
        <dbReference type="EMBL" id="QNK01271.1"/>
    </source>
</evidence>
<feature type="chain" id="PRO_5028987701" evidence="5">
    <location>
        <begin position="30"/>
        <end position="568"/>
    </location>
</feature>
<evidence type="ECO:0000256" key="2">
    <source>
        <dbReference type="ARBA" id="ARBA00022692"/>
    </source>
</evidence>
<evidence type="ECO:0000256" key="5">
    <source>
        <dbReference type="SAM" id="SignalP"/>
    </source>
</evidence>
<dbReference type="PANTHER" id="PTHR34597:SF1">
    <property type="entry name" value="HEME_HEMOPEXIN TRANSPORTER PROTEIN HUXB"/>
    <property type="match status" value="1"/>
</dbReference>
<dbReference type="Proteomes" id="UP000515873">
    <property type="component" value="Chromosome"/>
</dbReference>
<keyword evidence="5" id="KW-0732">Signal</keyword>
<proteinExistence type="predicted"/>
<dbReference type="InterPro" id="IPR051544">
    <property type="entry name" value="TPS_OM_transporter"/>
</dbReference>
<evidence type="ECO:0000256" key="4">
    <source>
        <dbReference type="SAM" id="MobiDB-lite"/>
    </source>
</evidence>
<dbReference type="Pfam" id="PF08479">
    <property type="entry name" value="POTRA_2"/>
    <property type="match status" value="1"/>
</dbReference>
<dbReference type="AlphaFoldDB" id="A0A7G8Q3B3"/>
<feature type="region of interest" description="Disordered" evidence="4">
    <location>
        <begin position="29"/>
        <end position="74"/>
    </location>
</feature>
<accession>A0A7G8Q3B3</accession>
<dbReference type="Gene3D" id="3.10.20.310">
    <property type="entry name" value="membrane protein fhac"/>
    <property type="match status" value="1"/>
</dbReference>
<dbReference type="PANTHER" id="PTHR34597">
    <property type="entry name" value="SLR1661 PROTEIN"/>
    <property type="match status" value="1"/>
</dbReference>
<dbReference type="Gene3D" id="2.40.160.50">
    <property type="entry name" value="membrane protein fhac: a member of the omp85/tpsb transporter family"/>
    <property type="match status" value="1"/>
</dbReference>
<organism evidence="8 9">
    <name type="scientific">Dyella telluris</name>
    <dbReference type="NCBI Taxonomy" id="2763498"/>
    <lineage>
        <taxon>Bacteria</taxon>
        <taxon>Pseudomonadati</taxon>
        <taxon>Pseudomonadota</taxon>
        <taxon>Gammaproteobacteria</taxon>
        <taxon>Lysobacterales</taxon>
        <taxon>Rhodanobacteraceae</taxon>
        <taxon>Dyella</taxon>
    </lineage>
</organism>
<feature type="domain" description="Haemolysin activator HlyB C-terminal" evidence="6">
    <location>
        <begin position="214"/>
        <end position="503"/>
    </location>
</feature>
<keyword evidence="3" id="KW-0998">Cell outer membrane</keyword>
<feature type="compositionally biased region" description="Polar residues" evidence="4">
    <location>
        <begin position="39"/>
        <end position="48"/>
    </location>
</feature>
<evidence type="ECO:0000259" key="6">
    <source>
        <dbReference type="Pfam" id="PF03865"/>
    </source>
</evidence>